<name>A0A1R1C4M3_PAEAM</name>
<protein>
    <submittedName>
        <fullName evidence="1">Uncharacterized protein</fullName>
    </submittedName>
</protein>
<evidence type="ECO:0000313" key="2">
    <source>
        <dbReference type="Proteomes" id="UP000187134"/>
    </source>
</evidence>
<comment type="caution">
    <text evidence="1">The sequence shown here is derived from an EMBL/GenBank/DDBJ whole genome shotgun (WGS) entry which is preliminary data.</text>
</comment>
<reference evidence="1 2" key="1">
    <citation type="submission" date="2016-11" db="EMBL/GenBank/DDBJ databases">
        <title>Paenibacillus species isolates.</title>
        <authorList>
            <person name="Beno S.M."/>
        </authorList>
    </citation>
    <scope>NUCLEOTIDE SEQUENCE [LARGE SCALE GENOMIC DNA]</scope>
    <source>
        <strain evidence="1 2">FSL H8-0246</strain>
    </source>
</reference>
<organism evidence="1 2">
    <name type="scientific">Paenibacillus amylolyticus</name>
    <dbReference type="NCBI Taxonomy" id="1451"/>
    <lineage>
        <taxon>Bacteria</taxon>
        <taxon>Bacillati</taxon>
        <taxon>Bacillota</taxon>
        <taxon>Bacilli</taxon>
        <taxon>Bacillales</taxon>
        <taxon>Paenibacillaceae</taxon>
        <taxon>Paenibacillus</taxon>
    </lineage>
</organism>
<proteinExistence type="predicted"/>
<gene>
    <name evidence="1" type="ORF">BK131_03390</name>
</gene>
<dbReference type="EMBL" id="MRTJ01000001">
    <property type="protein sequence ID" value="OMF17031.1"/>
    <property type="molecule type" value="Genomic_DNA"/>
</dbReference>
<evidence type="ECO:0000313" key="1">
    <source>
        <dbReference type="EMBL" id="OMF17031.1"/>
    </source>
</evidence>
<accession>A0A1R1C4M3</accession>
<sequence length="63" mass="7203">MEVYEGYSIHVQRTSDGQYKAFSNSGDEYVDDTEKTAIAGLKGKIDNIAKYRALQEEARKRKE</sequence>
<dbReference type="RefSeq" id="WP_076330431.1">
    <property type="nucleotide sequence ID" value="NZ_MRTJ01000001.1"/>
</dbReference>
<dbReference type="Proteomes" id="UP000187134">
    <property type="component" value="Unassembled WGS sequence"/>
</dbReference>
<dbReference type="AlphaFoldDB" id="A0A1R1C4M3"/>